<proteinExistence type="predicted"/>
<accession>A0A137P2X6</accession>
<evidence type="ECO:0000313" key="1">
    <source>
        <dbReference type="EMBL" id="KXN69328.1"/>
    </source>
</evidence>
<dbReference type="AlphaFoldDB" id="A0A137P2X6"/>
<sequence length="111" mass="13110">MKLDMISVDPNSSIYFKWMRNINLDDMKLNTVPRGYTNVTSHSYFKGYNYTTEEWVDTTLLTKRKLPAIVSPSVALIDNRYLLLMNGYIYPNLTTYSELQHFYYEKATMNL</sequence>
<dbReference type="EMBL" id="KQ964539">
    <property type="protein sequence ID" value="KXN69328.1"/>
    <property type="molecule type" value="Genomic_DNA"/>
</dbReference>
<gene>
    <name evidence="1" type="ORF">CONCODRAFT_8291</name>
</gene>
<keyword evidence="2" id="KW-1185">Reference proteome</keyword>
<organism evidence="1 2">
    <name type="scientific">Conidiobolus coronatus (strain ATCC 28846 / CBS 209.66 / NRRL 28638)</name>
    <name type="common">Delacroixia coronata</name>
    <dbReference type="NCBI Taxonomy" id="796925"/>
    <lineage>
        <taxon>Eukaryota</taxon>
        <taxon>Fungi</taxon>
        <taxon>Fungi incertae sedis</taxon>
        <taxon>Zoopagomycota</taxon>
        <taxon>Entomophthoromycotina</taxon>
        <taxon>Entomophthoromycetes</taxon>
        <taxon>Entomophthorales</taxon>
        <taxon>Ancylistaceae</taxon>
        <taxon>Conidiobolus</taxon>
    </lineage>
</organism>
<name>A0A137P2X6_CONC2</name>
<reference evidence="1 2" key="1">
    <citation type="journal article" date="2015" name="Genome Biol. Evol.">
        <title>Phylogenomic analyses indicate that early fungi evolved digesting cell walls of algal ancestors of land plants.</title>
        <authorList>
            <person name="Chang Y."/>
            <person name="Wang S."/>
            <person name="Sekimoto S."/>
            <person name="Aerts A.L."/>
            <person name="Choi C."/>
            <person name="Clum A."/>
            <person name="LaButti K.M."/>
            <person name="Lindquist E.A."/>
            <person name="Yee Ngan C."/>
            <person name="Ohm R.A."/>
            <person name="Salamov A.A."/>
            <person name="Grigoriev I.V."/>
            <person name="Spatafora J.W."/>
            <person name="Berbee M.L."/>
        </authorList>
    </citation>
    <scope>NUCLEOTIDE SEQUENCE [LARGE SCALE GENOMIC DNA]</scope>
    <source>
        <strain evidence="1 2">NRRL 28638</strain>
    </source>
</reference>
<evidence type="ECO:0000313" key="2">
    <source>
        <dbReference type="Proteomes" id="UP000070444"/>
    </source>
</evidence>
<protein>
    <submittedName>
        <fullName evidence="1">Uncharacterized protein</fullName>
    </submittedName>
</protein>
<dbReference type="Proteomes" id="UP000070444">
    <property type="component" value="Unassembled WGS sequence"/>
</dbReference>